<protein>
    <recommendedName>
        <fullName evidence="6">Intraflagellar transport protein 74</fullName>
    </recommendedName>
</protein>
<dbReference type="PaxDb" id="55529-EKX52100"/>
<proteinExistence type="predicted"/>
<dbReference type="Proteomes" id="UP000011087">
    <property type="component" value="Unassembled WGS sequence"/>
</dbReference>
<dbReference type="GO" id="GO:0035735">
    <property type="term" value="P:intraciliary transport involved in cilium assembly"/>
    <property type="evidence" value="ECO:0007669"/>
    <property type="project" value="TreeGrafter"/>
</dbReference>
<evidence type="ECO:0000313" key="3">
    <source>
        <dbReference type="EMBL" id="EKX52100.1"/>
    </source>
</evidence>
<organism evidence="3">
    <name type="scientific">Guillardia theta (strain CCMP2712)</name>
    <name type="common">Cryptophyte</name>
    <dbReference type="NCBI Taxonomy" id="905079"/>
    <lineage>
        <taxon>Eukaryota</taxon>
        <taxon>Cryptophyceae</taxon>
        <taxon>Pyrenomonadales</taxon>
        <taxon>Geminigeraceae</taxon>
        <taxon>Guillardia</taxon>
    </lineage>
</organism>
<dbReference type="GO" id="GO:0005929">
    <property type="term" value="C:cilium"/>
    <property type="evidence" value="ECO:0007669"/>
    <property type="project" value="TreeGrafter"/>
</dbReference>
<dbReference type="STRING" id="905079.L1JV64"/>
<feature type="compositionally biased region" description="Basic and acidic residues" evidence="2">
    <location>
        <begin position="420"/>
        <end position="429"/>
    </location>
</feature>
<feature type="region of interest" description="Disordered" evidence="2">
    <location>
        <begin position="409"/>
        <end position="429"/>
    </location>
</feature>
<dbReference type="EnsemblProtists" id="EKX52100">
    <property type="protein sequence ID" value="EKX52100"/>
    <property type="gene ID" value="GUITHDRAFT_84730"/>
</dbReference>
<sequence>MQPGLMGPPGTVMRPPTGARLGTSMRMGTAMRPGSRAGLGPLNTNIQVAERPVTQQGMMGMKATVQGPGRQIADKTYYMGELRKKCDEMQSEIRKMNTEVEQYNKDNQMYNQMERKYEVLIKDVRKLQGDLADLNLIVDKSRNNTDPQDIANAFQALKGKNDADRKRVDYLFLECQAKENEIRSIEQQCSEFQKKAEEKLNSLPAEQRMQYAQLQDDYKRLLADVEQKQLTYDNLCRQLSAGEEALMAEPLKQRLNSIQEQKLKQLEQKRNLEAELNKPVMSEEEEREMLLSQVKEDNKQIKITERNMEEINSRVRQVHQDLEELEKGGGVKESEDAKKYQKLREKDQEMTEFIENFDQKHSKELTTVKEIETRIFKLLEHISKDLQRQQQLPSKENFQDLQDEVAVKQRGLENSQSTAERLRQEKKNRDAELEKIVNLDQKINVELTSLREKSEQMKQELEVFSDMNKLKKDAESNRVAMTAKKAQLDSRRKALKQQVQLLSTDFDKCKQDLATNEFAGSLEAAEQKLRHYEQNIFHLREFIDSKEAETDYASVYEEVSSQVAEINTILQAKHLTPF</sequence>
<dbReference type="AlphaFoldDB" id="L1JV64"/>
<gene>
    <name evidence="3" type="ORF">GUITHDRAFT_84730</name>
</gene>
<dbReference type="OrthoDB" id="444379at2759"/>
<feature type="coiled-coil region" evidence="1">
    <location>
        <begin position="175"/>
        <end position="231"/>
    </location>
</feature>
<dbReference type="HOGENOM" id="CLU_027673_2_0_1"/>
<feature type="coiled-coil region" evidence="1">
    <location>
        <begin position="255"/>
        <end position="328"/>
    </location>
</feature>
<dbReference type="PANTHER" id="PTHR31432">
    <property type="entry name" value="INTRAFLAGELLAR TRANSPORT PROTEIN 74 HOMOLOG"/>
    <property type="match status" value="1"/>
</dbReference>
<dbReference type="EMBL" id="JH992973">
    <property type="protein sequence ID" value="EKX52100.1"/>
    <property type="molecule type" value="Genomic_DNA"/>
</dbReference>
<reference evidence="4" key="3">
    <citation type="submission" date="2016-03" db="UniProtKB">
        <authorList>
            <consortium name="EnsemblProtists"/>
        </authorList>
    </citation>
    <scope>IDENTIFICATION</scope>
</reference>
<dbReference type="InterPro" id="IPR029602">
    <property type="entry name" value="IFT74"/>
</dbReference>
<evidence type="ECO:0008006" key="6">
    <source>
        <dbReference type="Google" id="ProtNLM"/>
    </source>
</evidence>
<keyword evidence="5" id="KW-1185">Reference proteome</keyword>
<dbReference type="KEGG" id="gtt:GUITHDRAFT_84730"/>
<reference evidence="5" key="2">
    <citation type="submission" date="2012-11" db="EMBL/GenBank/DDBJ databases">
        <authorList>
            <person name="Kuo A."/>
            <person name="Curtis B.A."/>
            <person name="Tanifuji G."/>
            <person name="Burki F."/>
            <person name="Gruber A."/>
            <person name="Irimia M."/>
            <person name="Maruyama S."/>
            <person name="Arias M.C."/>
            <person name="Ball S.G."/>
            <person name="Gile G.H."/>
            <person name="Hirakawa Y."/>
            <person name="Hopkins J.F."/>
            <person name="Rensing S.A."/>
            <person name="Schmutz J."/>
            <person name="Symeonidi A."/>
            <person name="Elias M."/>
            <person name="Eveleigh R.J."/>
            <person name="Herman E.K."/>
            <person name="Klute M.J."/>
            <person name="Nakayama T."/>
            <person name="Obornik M."/>
            <person name="Reyes-Prieto A."/>
            <person name="Armbrust E.V."/>
            <person name="Aves S.J."/>
            <person name="Beiko R.G."/>
            <person name="Coutinho P."/>
            <person name="Dacks J.B."/>
            <person name="Durnford D.G."/>
            <person name="Fast N.M."/>
            <person name="Green B.R."/>
            <person name="Grisdale C."/>
            <person name="Hempe F."/>
            <person name="Henrissat B."/>
            <person name="Hoppner M.P."/>
            <person name="Ishida K.-I."/>
            <person name="Kim E."/>
            <person name="Koreny L."/>
            <person name="Kroth P.G."/>
            <person name="Liu Y."/>
            <person name="Malik S.-B."/>
            <person name="Maier U.G."/>
            <person name="McRose D."/>
            <person name="Mock T."/>
            <person name="Neilson J.A."/>
            <person name="Onodera N.T."/>
            <person name="Poole A.M."/>
            <person name="Pritham E.J."/>
            <person name="Richards T.A."/>
            <person name="Rocap G."/>
            <person name="Roy S.W."/>
            <person name="Sarai C."/>
            <person name="Schaack S."/>
            <person name="Shirato S."/>
            <person name="Slamovits C.H."/>
            <person name="Spencer D.F."/>
            <person name="Suzuki S."/>
            <person name="Worden A.Z."/>
            <person name="Zauner S."/>
            <person name="Barry K."/>
            <person name="Bell C."/>
            <person name="Bharti A.K."/>
            <person name="Crow J.A."/>
            <person name="Grimwood J."/>
            <person name="Kramer R."/>
            <person name="Lindquist E."/>
            <person name="Lucas S."/>
            <person name="Salamov A."/>
            <person name="McFadden G.I."/>
            <person name="Lane C.E."/>
            <person name="Keeling P.J."/>
            <person name="Gray M.W."/>
            <person name="Grigoriev I.V."/>
            <person name="Archibald J.M."/>
        </authorList>
    </citation>
    <scope>NUCLEOTIDE SEQUENCE</scope>
    <source>
        <strain evidence="5">CCMP2712</strain>
    </source>
</reference>
<dbReference type="OMA" id="RYWEELM"/>
<dbReference type="GO" id="GO:0048487">
    <property type="term" value="F:beta-tubulin binding"/>
    <property type="evidence" value="ECO:0007669"/>
    <property type="project" value="InterPro"/>
</dbReference>
<evidence type="ECO:0000313" key="5">
    <source>
        <dbReference type="Proteomes" id="UP000011087"/>
    </source>
</evidence>
<name>L1JV64_GUITC</name>
<keyword evidence="1" id="KW-0175">Coiled coil</keyword>
<accession>L1JV64</accession>
<feature type="coiled-coil region" evidence="1">
    <location>
        <begin position="79"/>
        <end position="144"/>
    </location>
</feature>
<dbReference type="eggNOG" id="ENOG502QS4E">
    <property type="taxonomic scope" value="Eukaryota"/>
</dbReference>
<dbReference type="GO" id="GO:0030992">
    <property type="term" value="C:intraciliary transport particle B"/>
    <property type="evidence" value="ECO:0007669"/>
    <property type="project" value="InterPro"/>
</dbReference>
<dbReference type="RefSeq" id="XP_005839080.1">
    <property type="nucleotide sequence ID" value="XM_005839023.1"/>
</dbReference>
<dbReference type="PANTHER" id="PTHR31432:SF0">
    <property type="entry name" value="INTRAFLAGELLAR TRANSPORT PROTEIN 74 HOMOLOG"/>
    <property type="match status" value="1"/>
</dbReference>
<feature type="region of interest" description="Disordered" evidence="2">
    <location>
        <begin position="1"/>
        <end position="20"/>
    </location>
</feature>
<reference evidence="3 5" key="1">
    <citation type="journal article" date="2012" name="Nature">
        <title>Algal genomes reveal evolutionary mosaicism and the fate of nucleomorphs.</title>
        <authorList>
            <consortium name="DOE Joint Genome Institute"/>
            <person name="Curtis B.A."/>
            <person name="Tanifuji G."/>
            <person name="Burki F."/>
            <person name="Gruber A."/>
            <person name="Irimia M."/>
            <person name="Maruyama S."/>
            <person name="Arias M.C."/>
            <person name="Ball S.G."/>
            <person name="Gile G.H."/>
            <person name="Hirakawa Y."/>
            <person name="Hopkins J.F."/>
            <person name="Kuo A."/>
            <person name="Rensing S.A."/>
            <person name="Schmutz J."/>
            <person name="Symeonidi A."/>
            <person name="Elias M."/>
            <person name="Eveleigh R.J."/>
            <person name="Herman E.K."/>
            <person name="Klute M.J."/>
            <person name="Nakayama T."/>
            <person name="Obornik M."/>
            <person name="Reyes-Prieto A."/>
            <person name="Armbrust E.V."/>
            <person name="Aves S.J."/>
            <person name="Beiko R.G."/>
            <person name="Coutinho P."/>
            <person name="Dacks J.B."/>
            <person name="Durnford D.G."/>
            <person name="Fast N.M."/>
            <person name="Green B.R."/>
            <person name="Grisdale C.J."/>
            <person name="Hempel F."/>
            <person name="Henrissat B."/>
            <person name="Hoppner M.P."/>
            <person name="Ishida K."/>
            <person name="Kim E."/>
            <person name="Koreny L."/>
            <person name="Kroth P.G."/>
            <person name="Liu Y."/>
            <person name="Malik S.B."/>
            <person name="Maier U.G."/>
            <person name="McRose D."/>
            <person name="Mock T."/>
            <person name="Neilson J.A."/>
            <person name="Onodera N.T."/>
            <person name="Poole A.M."/>
            <person name="Pritham E.J."/>
            <person name="Richards T.A."/>
            <person name="Rocap G."/>
            <person name="Roy S.W."/>
            <person name="Sarai C."/>
            <person name="Schaack S."/>
            <person name="Shirato S."/>
            <person name="Slamovits C.H."/>
            <person name="Spencer D.F."/>
            <person name="Suzuki S."/>
            <person name="Worden A.Z."/>
            <person name="Zauner S."/>
            <person name="Barry K."/>
            <person name="Bell C."/>
            <person name="Bharti A.K."/>
            <person name="Crow J.A."/>
            <person name="Grimwood J."/>
            <person name="Kramer R."/>
            <person name="Lindquist E."/>
            <person name="Lucas S."/>
            <person name="Salamov A."/>
            <person name="McFadden G.I."/>
            <person name="Lane C.E."/>
            <person name="Keeling P.J."/>
            <person name="Gray M.W."/>
            <person name="Grigoriev I.V."/>
            <person name="Archibald J.M."/>
        </authorList>
    </citation>
    <scope>NUCLEOTIDE SEQUENCE</scope>
    <source>
        <strain evidence="3 5">CCMP2712</strain>
    </source>
</reference>
<evidence type="ECO:0000313" key="4">
    <source>
        <dbReference type="EnsemblProtists" id="EKX52100"/>
    </source>
</evidence>
<dbReference type="GeneID" id="17309016"/>
<evidence type="ECO:0000256" key="1">
    <source>
        <dbReference type="SAM" id="Coils"/>
    </source>
</evidence>
<evidence type="ECO:0000256" key="2">
    <source>
        <dbReference type="SAM" id="MobiDB-lite"/>
    </source>
</evidence>